<evidence type="ECO:0000256" key="1">
    <source>
        <dbReference type="SAM" id="MobiDB-lite"/>
    </source>
</evidence>
<evidence type="ECO:0000313" key="4">
    <source>
        <dbReference type="Proteomes" id="UP000481861"/>
    </source>
</evidence>
<feature type="region of interest" description="Disordered" evidence="1">
    <location>
        <begin position="24"/>
        <end position="46"/>
    </location>
</feature>
<accession>A0A7C8I5D3</accession>
<feature type="chain" id="PRO_5029006364" evidence="2">
    <location>
        <begin position="17"/>
        <end position="246"/>
    </location>
</feature>
<gene>
    <name evidence="3" type="ORF">BDV95DRAFT_596899</name>
</gene>
<dbReference type="EMBL" id="JAADJZ010000018">
    <property type="protein sequence ID" value="KAF2868552.1"/>
    <property type="molecule type" value="Genomic_DNA"/>
</dbReference>
<sequence length="246" mass="28028">MRAVILFFVLLGLASAFALERHEDPAPPDYDDDSHEGDDEAKHFRPKTRNPQFFNLRVDDRCDPNGQYGPEEPPTACPFANFAIRLENKIVIATPYNRWYDPPLPTFFVDDDTQIYTVSKDPLQLYVDTMSGALKYTRVGWLPPNAVSTSFYHSGSNPLGMVDPSPSYLSWPSTYGITNYGKWWLCDYYATGQYQVFVDLEELNIQGVNRDDNDCKPYPLAAINANPWKKQKSWHHHGGHGDSEPT</sequence>
<reference evidence="3 4" key="1">
    <citation type="submission" date="2020-01" db="EMBL/GenBank/DDBJ databases">
        <authorList>
            <consortium name="DOE Joint Genome Institute"/>
            <person name="Haridas S."/>
            <person name="Albert R."/>
            <person name="Binder M."/>
            <person name="Bloem J."/>
            <person name="Labutti K."/>
            <person name="Salamov A."/>
            <person name="Andreopoulos B."/>
            <person name="Baker S.E."/>
            <person name="Barry K."/>
            <person name="Bills G."/>
            <person name="Bluhm B.H."/>
            <person name="Cannon C."/>
            <person name="Castanera R."/>
            <person name="Culley D.E."/>
            <person name="Daum C."/>
            <person name="Ezra D."/>
            <person name="Gonzalez J.B."/>
            <person name="Henrissat B."/>
            <person name="Kuo A."/>
            <person name="Liang C."/>
            <person name="Lipzen A."/>
            <person name="Lutzoni F."/>
            <person name="Magnuson J."/>
            <person name="Mondo S."/>
            <person name="Nolan M."/>
            <person name="Ohm R."/>
            <person name="Pangilinan J."/>
            <person name="Park H.-J.H."/>
            <person name="Ramirez L."/>
            <person name="Alfaro M."/>
            <person name="Sun H."/>
            <person name="Tritt A."/>
            <person name="Yoshinaga Y."/>
            <person name="Zwiers L.-H.L."/>
            <person name="Turgeon B.G."/>
            <person name="Goodwin S.B."/>
            <person name="Spatafora J.W."/>
            <person name="Crous P.W."/>
            <person name="Grigoriev I.V."/>
        </authorList>
    </citation>
    <scope>NUCLEOTIDE SEQUENCE [LARGE SCALE GENOMIC DNA]</scope>
    <source>
        <strain evidence="3 4">CBS 611.86</strain>
    </source>
</reference>
<proteinExistence type="predicted"/>
<dbReference type="Proteomes" id="UP000481861">
    <property type="component" value="Unassembled WGS sequence"/>
</dbReference>
<protein>
    <submittedName>
        <fullName evidence="3">Uncharacterized protein</fullName>
    </submittedName>
</protein>
<feature type="compositionally biased region" description="Acidic residues" evidence="1">
    <location>
        <begin position="29"/>
        <end position="39"/>
    </location>
</feature>
<evidence type="ECO:0000256" key="2">
    <source>
        <dbReference type="SAM" id="SignalP"/>
    </source>
</evidence>
<evidence type="ECO:0000313" key="3">
    <source>
        <dbReference type="EMBL" id="KAF2868552.1"/>
    </source>
</evidence>
<keyword evidence="2" id="KW-0732">Signal</keyword>
<dbReference type="AlphaFoldDB" id="A0A7C8I5D3"/>
<keyword evidence="4" id="KW-1185">Reference proteome</keyword>
<comment type="caution">
    <text evidence="3">The sequence shown here is derived from an EMBL/GenBank/DDBJ whole genome shotgun (WGS) entry which is preliminary data.</text>
</comment>
<name>A0A7C8I5D3_9PLEO</name>
<dbReference type="OrthoDB" id="3749155at2759"/>
<organism evidence="3 4">
    <name type="scientific">Massariosphaeria phaeospora</name>
    <dbReference type="NCBI Taxonomy" id="100035"/>
    <lineage>
        <taxon>Eukaryota</taxon>
        <taxon>Fungi</taxon>
        <taxon>Dikarya</taxon>
        <taxon>Ascomycota</taxon>
        <taxon>Pezizomycotina</taxon>
        <taxon>Dothideomycetes</taxon>
        <taxon>Pleosporomycetidae</taxon>
        <taxon>Pleosporales</taxon>
        <taxon>Pleosporales incertae sedis</taxon>
        <taxon>Massariosphaeria</taxon>
    </lineage>
</organism>
<feature type="signal peptide" evidence="2">
    <location>
        <begin position="1"/>
        <end position="16"/>
    </location>
</feature>